<feature type="domain" description="HTH merR-type" evidence="2">
    <location>
        <begin position="1"/>
        <end position="60"/>
    </location>
</feature>
<keyword evidence="4" id="KW-1185">Reference proteome</keyword>
<dbReference type="SMART" id="SM00422">
    <property type="entry name" value="HTH_MERR"/>
    <property type="match status" value="1"/>
</dbReference>
<dbReference type="PANTHER" id="PTHR30204">
    <property type="entry name" value="REDOX-CYCLING DRUG-SENSING TRANSCRIPTIONAL ACTIVATOR SOXR"/>
    <property type="match status" value="1"/>
</dbReference>
<evidence type="ECO:0000256" key="1">
    <source>
        <dbReference type="ARBA" id="ARBA00023125"/>
    </source>
</evidence>
<dbReference type="InterPro" id="IPR009061">
    <property type="entry name" value="DNA-bd_dom_put_sf"/>
</dbReference>
<evidence type="ECO:0000313" key="4">
    <source>
        <dbReference type="Proteomes" id="UP000608530"/>
    </source>
</evidence>
<dbReference type="Gene3D" id="1.10.1660.10">
    <property type="match status" value="1"/>
</dbReference>
<name>A0A934Q8I0_9MICO</name>
<gene>
    <name evidence="3" type="ORF">JD276_14255</name>
</gene>
<dbReference type="GO" id="GO:0003700">
    <property type="term" value="F:DNA-binding transcription factor activity"/>
    <property type="evidence" value="ECO:0007669"/>
    <property type="project" value="InterPro"/>
</dbReference>
<reference evidence="3" key="1">
    <citation type="submission" date="2020-12" db="EMBL/GenBank/DDBJ databases">
        <title>Leucobacter sp. CAS1, isolated from Chromium sludge.</title>
        <authorList>
            <person name="Xu Z."/>
        </authorList>
    </citation>
    <scope>NUCLEOTIDE SEQUENCE</scope>
    <source>
        <strain evidence="3">CSA1</strain>
    </source>
</reference>
<evidence type="ECO:0000313" key="3">
    <source>
        <dbReference type="EMBL" id="MBK0420195.1"/>
    </source>
</evidence>
<sequence>MVGLGVQTLRVYEARGLLAPERTPGGTRRYSAGDVERLRRIAALLDAGLNLAGIGMVLALQDENARLRRERADRVEGRGGR</sequence>
<protein>
    <submittedName>
        <fullName evidence="3">MerR family transcriptional regulator</fullName>
    </submittedName>
</protein>
<proteinExistence type="predicted"/>
<dbReference type="PANTHER" id="PTHR30204:SF58">
    <property type="entry name" value="HTH-TYPE TRANSCRIPTIONAL REGULATOR YFMP"/>
    <property type="match status" value="1"/>
</dbReference>
<comment type="caution">
    <text evidence="3">The sequence shown here is derived from an EMBL/GenBank/DDBJ whole genome shotgun (WGS) entry which is preliminary data.</text>
</comment>
<dbReference type="PROSITE" id="PS50937">
    <property type="entry name" value="HTH_MERR_2"/>
    <property type="match status" value="1"/>
</dbReference>
<dbReference type="EMBL" id="JAEHOH010000022">
    <property type="protein sequence ID" value="MBK0420195.1"/>
    <property type="molecule type" value="Genomic_DNA"/>
</dbReference>
<dbReference type="SUPFAM" id="SSF46955">
    <property type="entry name" value="Putative DNA-binding domain"/>
    <property type="match status" value="1"/>
</dbReference>
<dbReference type="AlphaFoldDB" id="A0A934Q8I0"/>
<evidence type="ECO:0000259" key="2">
    <source>
        <dbReference type="PROSITE" id="PS50937"/>
    </source>
</evidence>
<keyword evidence="1" id="KW-0238">DNA-binding</keyword>
<dbReference type="InterPro" id="IPR000551">
    <property type="entry name" value="MerR-type_HTH_dom"/>
</dbReference>
<dbReference type="Pfam" id="PF13411">
    <property type="entry name" value="MerR_1"/>
    <property type="match status" value="1"/>
</dbReference>
<accession>A0A934Q8I0</accession>
<organism evidence="3 4">
    <name type="scientific">Leucobacter chromiisoli</name>
    <dbReference type="NCBI Taxonomy" id="2796471"/>
    <lineage>
        <taxon>Bacteria</taxon>
        <taxon>Bacillati</taxon>
        <taxon>Actinomycetota</taxon>
        <taxon>Actinomycetes</taxon>
        <taxon>Micrococcales</taxon>
        <taxon>Microbacteriaceae</taxon>
        <taxon>Leucobacter</taxon>
    </lineage>
</organism>
<dbReference type="Proteomes" id="UP000608530">
    <property type="component" value="Unassembled WGS sequence"/>
</dbReference>
<dbReference type="PRINTS" id="PR00040">
    <property type="entry name" value="HTHMERR"/>
</dbReference>
<dbReference type="GO" id="GO:0003677">
    <property type="term" value="F:DNA binding"/>
    <property type="evidence" value="ECO:0007669"/>
    <property type="project" value="UniProtKB-KW"/>
</dbReference>
<dbReference type="InterPro" id="IPR047057">
    <property type="entry name" value="MerR_fam"/>
</dbReference>